<feature type="non-terminal residue" evidence="2">
    <location>
        <position position="1"/>
    </location>
</feature>
<evidence type="ECO:0000259" key="1">
    <source>
        <dbReference type="Pfam" id="PF07238"/>
    </source>
</evidence>
<dbReference type="EMBL" id="MTKR01000336">
    <property type="protein sequence ID" value="RWX48618.1"/>
    <property type="molecule type" value="Genomic_DNA"/>
</dbReference>
<protein>
    <submittedName>
        <fullName evidence="2">PilZ domain-containing protein</fullName>
    </submittedName>
</protein>
<dbReference type="GO" id="GO:0035438">
    <property type="term" value="F:cyclic-di-GMP binding"/>
    <property type="evidence" value="ECO:0007669"/>
    <property type="project" value="InterPro"/>
</dbReference>
<feature type="domain" description="PilZ" evidence="1">
    <location>
        <begin position="16"/>
        <end position="105"/>
    </location>
</feature>
<dbReference type="Gene3D" id="2.40.10.220">
    <property type="entry name" value="predicted glycosyltransferase like domains"/>
    <property type="match status" value="1"/>
</dbReference>
<accession>A0A444J6A1</accession>
<dbReference type="AlphaFoldDB" id="A0A444J6A1"/>
<evidence type="ECO:0000313" key="2">
    <source>
        <dbReference type="EMBL" id="RWX48618.1"/>
    </source>
</evidence>
<comment type="caution">
    <text evidence="2">The sequence shown here is derived from an EMBL/GenBank/DDBJ whole genome shotgun (WGS) entry which is preliminary data.</text>
</comment>
<dbReference type="SUPFAM" id="SSF141371">
    <property type="entry name" value="PilZ domain-like"/>
    <property type="match status" value="1"/>
</dbReference>
<gene>
    <name evidence="2" type="ORF">VU00_13361</name>
</gene>
<sequence length="137" mass="15659">LSSNSTSPKVVTMKCNRRQFTRIKFPRPVILDFGKNKYKCSATNFSLSGMYVQGWFKQHAGDVCDIKLSLSETEPEMTIKAVCCVVRLEKDGLALRFTSMEPDSFLFLQEALLYKNNAHWCKQPDGTAPPLYNWKIL</sequence>
<dbReference type="Proteomes" id="UP000287615">
    <property type="component" value="Unassembled WGS sequence"/>
</dbReference>
<evidence type="ECO:0000313" key="3">
    <source>
        <dbReference type="Proteomes" id="UP000287615"/>
    </source>
</evidence>
<reference evidence="2 3" key="1">
    <citation type="submission" date="2017-01" db="EMBL/GenBank/DDBJ databases">
        <title>The cable genome- insights into the physiology and evolution of filamentous bacteria capable of sulfide oxidation via long distance electron transfer.</title>
        <authorList>
            <person name="Schreiber L."/>
            <person name="Bjerg J.T."/>
            <person name="Boggild A."/>
            <person name="Van De Vossenberg J."/>
            <person name="Meysman F."/>
            <person name="Nielsen L.P."/>
            <person name="Schramm A."/>
            <person name="Kjeldsen K.U."/>
        </authorList>
    </citation>
    <scope>NUCLEOTIDE SEQUENCE [LARGE SCALE GENOMIC DNA]</scope>
    <source>
        <strain evidence="2">A3</strain>
    </source>
</reference>
<proteinExistence type="predicted"/>
<dbReference type="InterPro" id="IPR009875">
    <property type="entry name" value="PilZ_domain"/>
</dbReference>
<name>A0A444J6A1_9BACT</name>
<organism evidence="2 3">
    <name type="scientific">Candidatus Electrothrix marina</name>
    <dbReference type="NCBI Taxonomy" id="1859130"/>
    <lineage>
        <taxon>Bacteria</taxon>
        <taxon>Pseudomonadati</taxon>
        <taxon>Thermodesulfobacteriota</taxon>
        <taxon>Desulfobulbia</taxon>
        <taxon>Desulfobulbales</taxon>
        <taxon>Desulfobulbaceae</taxon>
        <taxon>Candidatus Electrothrix</taxon>
    </lineage>
</organism>
<dbReference type="Pfam" id="PF07238">
    <property type="entry name" value="PilZ"/>
    <property type="match status" value="1"/>
</dbReference>